<evidence type="ECO:0000313" key="3">
    <source>
        <dbReference type="Proteomes" id="UP000595426"/>
    </source>
</evidence>
<proteinExistence type="predicted"/>
<organism evidence="2 3">
    <name type="scientific">Elizabethkingia bruuniana</name>
    <dbReference type="NCBI Taxonomy" id="1756149"/>
    <lineage>
        <taxon>Bacteria</taxon>
        <taxon>Pseudomonadati</taxon>
        <taxon>Bacteroidota</taxon>
        <taxon>Flavobacteriia</taxon>
        <taxon>Flavobacteriales</taxon>
        <taxon>Weeksellaceae</taxon>
        <taxon>Elizabethkingia</taxon>
    </lineage>
</organism>
<feature type="transmembrane region" description="Helical" evidence="1">
    <location>
        <begin position="23"/>
        <end position="56"/>
    </location>
</feature>
<dbReference type="OrthoDB" id="1099888at2"/>
<keyword evidence="1" id="KW-1133">Transmembrane helix</keyword>
<protein>
    <recommendedName>
        <fullName evidence="4">DUF4190 domain-containing protein</fullName>
    </recommendedName>
</protein>
<dbReference type="GeneID" id="93134497"/>
<accession>A0A7T7ZZ84</accession>
<dbReference type="Proteomes" id="UP000595426">
    <property type="component" value="Chromosome"/>
</dbReference>
<dbReference type="Pfam" id="PF07666">
    <property type="entry name" value="MpPF26"/>
    <property type="match status" value="1"/>
</dbReference>
<keyword evidence="3" id="KW-1185">Reference proteome</keyword>
<keyword evidence="1" id="KW-0812">Transmembrane</keyword>
<dbReference type="AlphaFoldDB" id="A0A7T7ZZ84"/>
<feature type="transmembrane region" description="Helical" evidence="1">
    <location>
        <begin position="84"/>
        <end position="108"/>
    </location>
</feature>
<reference evidence="2 3" key="1">
    <citation type="submission" date="2020-12" db="EMBL/GenBank/DDBJ databases">
        <title>FDA dAtabase for Regulatory Grade micrObial Sequences (FDA-ARGOS): Supporting development and validation of Infectious Disease Dx tests.</title>
        <authorList>
            <person name="Kerrigan L."/>
            <person name="Long C."/>
            <person name="Tallon L."/>
            <person name="Sadzewicz L."/>
            <person name="Zhao X."/>
            <person name="Boylan J."/>
            <person name="Ott S."/>
            <person name="Bowen H."/>
            <person name="Vavikolanu K."/>
            <person name="Mehta A."/>
            <person name="Aluvathingal J."/>
            <person name="Nadendla S."/>
            <person name="Yan Y."/>
            <person name="Sichtig H."/>
        </authorList>
    </citation>
    <scope>NUCLEOTIDE SEQUENCE [LARGE SCALE GENOMIC DNA]</scope>
    <source>
        <strain evidence="2 3">FDAARGOS_1031</strain>
    </source>
</reference>
<dbReference type="NCBIfam" id="NF040945">
    <property type="entry name" value="CCC_membrane"/>
    <property type="match status" value="1"/>
</dbReference>
<evidence type="ECO:0008006" key="4">
    <source>
        <dbReference type="Google" id="ProtNLM"/>
    </source>
</evidence>
<dbReference type="InterPro" id="IPR011655">
    <property type="entry name" value="MpPF26"/>
</dbReference>
<keyword evidence="1" id="KW-0472">Membrane</keyword>
<gene>
    <name evidence="2" type="ORF">I6H88_04615</name>
</gene>
<evidence type="ECO:0000256" key="1">
    <source>
        <dbReference type="SAM" id="Phobius"/>
    </source>
</evidence>
<sequence>MNENIEIYPMGGGKLPNDQTALILSISAAVLLLTGCCCGLFTTIPALICAIIGFVLANKATTLYKLNPSIYTQQSFSNVKTAKLIALVALILSAIWAIFSILAIVGAVTSPEFLKEYQSQIRNM</sequence>
<dbReference type="EMBL" id="CP067018">
    <property type="protein sequence ID" value="QQN59874.1"/>
    <property type="molecule type" value="Genomic_DNA"/>
</dbReference>
<name>A0A7T7ZZ84_9FLAO</name>
<dbReference type="KEGG" id="egm:AYC65_16370"/>
<evidence type="ECO:0000313" key="2">
    <source>
        <dbReference type="EMBL" id="QQN59874.1"/>
    </source>
</evidence>
<dbReference type="RefSeq" id="WP_034869934.1">
    <property type="nucleotide sequence ID" value="NZ_CAJJUP010000003.1"/>
</dbReference>